<evidence type="ECO:0000313" key="5">
    <source>
        <dbReference type="EMBL" id="MFD2415515.1"/>
    </source>
</evidence>
<evidence type="ECO:0000313" key="6">
    <source>
        <dbReference type="Proteomes" id="UP001597417"/>
    </source>
</evidence>
<accession>A0ABW5FKK1</accession>
<keyword evidence="3" id="KW-1133">Transmembrane helix</keyword>
<dbReference type="SUPFAM" id="SSF53613">
    <property type="entry name" value="Ribokinase-like"/>
    <property type="match status" value="1"/>
</dbReference>
<dbReference type="EMBL" id="JBHUKR010000004">
    <property type="protein sequence ID" value="MFD2415515.1"/>
    <property type="molecule type" value="Genomic_DNA"/>
</dbReference>
<dbReference type="Gene3D" id="3.40.1190.20">
    <property type="match status" value="1"/>
</dbReference>
<dbReference type="PANTHER" id="PTHR10584">
    <property type="entry name" value="SUGAR KINASE"/>
    <property type="match status" value="1"/>
</dbReference>
<dbReference type="GO" id="GO:0016301">
    <property type="term" value="F:kinase activity"/>
    <property type="evidence" value="ECO:0007669"/>
    <property type="project" value="UniProtKB-KW"/>
</dbReference>
<comment type="caution">
    <text evidence="5">The sequence shown here is derived from an EMBL/GenBank/DDBJ whole genome shotgun (WGS) entry which is preliminary data.</text>
</comment>
<keyword evidence="6" id="KW-1185">Reference proteome</keyword>
<keyword evidence="2 5" id="KW-0418">Kinase</keyword>
<name>A0ABW5FKK1_9PSEU</name>
<proteinExistence type="predicted"/>
<protein>
    <submittedName>
        <fullName evidence="5">PfkB family carbohydrate kinase</fullName>
    </submittedName>
</protein>
<gene>
    <name evidence="5" type="ORF">ACFSXZ_04155</name>
</gene>
<evidence type="ECO:0000256" key="2">
    <source>
        <dbReference type="ARBA" id="ARBA00022777"/>
    </source>
</evidence>
<dbReference type="Pfam" id="PF00294">
    <property type="entry name" value="PfkB"/>
    <property type="match status" value="1"/>
</dbReference>
<keyword evidence="3" id="KW-0812">Transmembrane</keyword>
<evidence type="ECO:0000256" key="1">
    <source>
        <dbReference type="ARBA" id="ARBA00022679"/>
    </source>
</evidence>
<dbReference type="RefSeq" id="WP_378261377.1">
    <property type="nucleotide sequence ID" value="NZ_JBHUKR010000004.1"/>
</dbReference>
<reference evidence="6" key="1">
    <citation type="journal article" date="2019" name="Int. J. Syst. Evol. Microbiol.">
        <title>The Global Catalogue of Microorganisms (GCM) 10K type strain sequencing project: providing services to taxonomists for standard genome sequencing and annotation.</title>
        <authorList>
            <consortium name="The Broad Institute Genomics Platform"/>
            <consortium name="The Broad Institute Genome Sequencing Center for Infectious Disease"/>
            <person name="Wu L."/>
            <person name="Ma J."/>
        </authorList>
    </citation>
    <scope>NUCLEOTIDE SEQUENCE [LARGE SCALE GENOMIC DNA]</scope>
    <source>
        <strain evidence="6">CGMCC 4.7645</strain>
    </source>
</reference>
<feature type="transmembrane region" description="Helical" evidence="3">
    <location>
        <begin position="48"/>
        <end position="69"/>
    </location>
</feature>
<dbReference type="PANTHER" id="PTHR10584:SF157">
    <property type="entry name" value="SULFOFRUCTOSE KINASE"/>
    <property type="match status" value="1"/>
</dbReference>
<organism evidence="5 6">
    <name type="scientific">Amycolatopsis pigmentata</name>
    <dbReference type="NCBI Taxonomy" id="450801"/>
    <lineage>
        <taxon>Bacteria</taxon>
        <taxon>Bacillati</taxon>
        <taxon>Actinomycetota</taxon>
        <taxon>Actinomycetes</taxon>
        <taxon>Pseudonocardiales</taxon>
        <taxon>Pseudonocardiaceae</taxon>
        <taxon>Amycolatopsis</taxon>
    </lineage>
</organism>
<feature type="domain" description="Carbohydrate kinase PfkB" evidence="4">
    <location>
        <begin position="17"/>
        <end position="292"/>
    </location>
</feature>
<dbReference type="InterPro" id="IPR029056">
    <property type="entry name" value="Ribokinase-like"/>
</dbReference>
<dbReference type="InterPro" id="IPR011611">
    <property type="entry name" value="PfkB_dom"/>
</dbReference>
<evidence type="ECO:0000256" key="3">
    <source>
        <dbReference type="SAM" id="Phobius"/>
    </source>
</evidence>
<keyword evidence="3" id="KW-0472">Membrane</keyword>
<sequence length="306" mass="30855">MTACRPPGDGEPGGPVVVGGAAAVDEILFVAGTLGDGKARIVRREQRFGGNAVVAVLAAAAAGAATVFAGHLPDEHTEPGLLARLRAGGVDLSKATYSPATRAIRSTILVGSDGNRFIAFDDETLLGLPEDLDLDVVRTAGALLLDAYGVPGGIRAAAAAREAGVPVVVDIEFASHPRISELLTLAGHLVLPIGFAQELTGETSPDKVVAALWRPDRQAVVLTAGASGTWYRGASGPALAHRPAVEVDVVDTTGCGDVFHGAYAAALAGGVSLDGCVEAATLGAADCAARPGGVPPLTRQNIHSDT</sequence>
<evidence type="ECO:0000259" key="4">
    <source>
        <dbReference type="Pfam" id="PF00294"/>
    </source>
</evidence>
<keyword evidence="1" id="KW-0808">Transferase</keyword>
<dbReference type="Proteomes" id="UP001597417">
    <property type="component" value="Unassembled WGS sequence"/>
</dbReference>